<feature type="coiled-coil region" evidence="16">
    <location>
        <begin position="465"/>
        <end position="492"/>
    </location>
</feature>
<feature type="compositionally biased region" description="Polar residues" evidence="17">
    <location>
        <begin position="840"/>
        <end position="851"/>
    </location>
</feature>
<evidence type="ECO:0000256" key="14">
    <source>
        <dbReference type="ARBA" id="ARBA00023242"/>
    </source>
</evidence>
<feature type="coiled-coil region" evidence="16">
    <location>
        <begin position="1576"/>
        <end position="1603"/>
    </location>
</feature>
<feature type="coiled-coil region" evidence="16">
    <location>
        <begin position="3078"/>
        <end position="3107"/>
    </location>
</feature>
<feature type="coiled-coil region" evidence="16">
    <location>
        <begin position="87"/>
        <end position="135"/>
    </location>
</feature>
<dbReference type="InterPro" id="IPR018159">
    <property type="entry name" value="Spectrin/alpha-actinin"/>
</dbReference>
<evidence type="ECO:0000313" key="19">
    <source>
        <dbReference type="Ensembl" id="ENSANIP00000016217.1"/>
    </source>
</evidence>
<keyword evidence="6 15" id="KW-0812">Transmembrane</keyword>
<evidence type="ECO:0000256" key="5">
    <source>
        <dbReference type="ARBA" id="ARBA00022553"/>
    </source>
</evidence>
<dbReference type="PROSITE" id="PS51049">
    <property type="entry name" value="KASH"/>
    <property type="match status" value="1"/>
</dbReference>
<evidence type="ECO:0000256" key="6">
    <source>
        <dbReference type="ARBA" id="ARBA00022692"/>
    </source>
</evidence>
<keyword evidence="7" id="KW-0677">Repeat</keyword>
<dbReference type="FunFam" id="1.20.58.60:FF:000115">
    <property type="entry name" value="nesprin-2 isoform X2"/>
    <property type="match status" value="1"/>
</dbReference>
<dbReference type="FunFam" id="1.20.58.60:FF:000126">
    <property type="entry name" value="Spectrin repeat containing, nuclear envelope 1a"/>
    <property type="match status" value="1"/>
</dbReference>
<feature type="coiled-coil region" evidence="16">
    <location>
        <begin position="750"/>
        <end position="777"/>
    </location>
</feature>
<keyword evidence="4" id="KW-0963">Cytoplasm</keyword>
<keyword evidence="8" id="KW-1133">Transmembrane helix</keyword>
<evidence type="ECO:0000256" key="8">
    <source>
        <dbReference type="ARBA" id="ARBA00022989"/>
    </source>
</evidence>
<feature type="compositionally biased region" description="Acidic residues" evidence="17">
    <location>
        <begin position="2726"/>
        <end position="2737"/>
    </location>
</feature>
<comment type="similarity">
    <text evidence="3">Belongs to the nesprin family.</text>
</comment>
<dbReference type="CDD" id="cd00176">
    <property type="entry name" value="SPEC"/>
    <property type="match status" value="4"/>
</dbReference>
<dbReference type="PANTHER" id="PTHR14514">
    <property type="entry name" value="PKA ANCHORING PROTEIN"/>
    <property type="match status" value="1"/>
</dbReference>
<evidence type="ECO:0000256" key="13">
    <source>
        <dbReference type="ARBA" id="ARBA00023212"/>
    </source>
</evidence>
<feature type="region of interest" description="Disordered" evidence="17">
    <location>
        <begin position="840"/>
        <end position="869"/>
    </location>
</feature>
<dbReference type="Gene3D" id="1.20.58.60">
    <property type="match status" value="8"/>
</dbReference>
<evidence type="ECO:0000256" key="4">
    <source>
        <dbReference type="ARBA" id="ARBA00022490"/>
    </source>
</evidence>
<feature type="coiled-coil region" evidence="16">
    <location>
        <begin position="2941"/>
        <end position="2987"/>
    </location>
</feature>
<dbReference type="Pfam" id="PF10541">
    <property type="entry name" value="KASH"/>
    <property type="match status" value="1"/>
</dbReference>
<evidence type="ECO:0000259" key="18">
    <source>
        <dbReference type="PROSITE" id="PS51049"/>
    </source>
</evidence>
<name>A0A8B9MYR0_9AVES</name>
<keyword evidence="9 16" id="KW-0175">Coiled coil</keyword>
<keyword evidence="13" id="KW-0206">Cytoskeleton</keyword>
<dbReference type="SMART" id="SM01249">
    <property type="entry name" value="KASH"/>
    <property type="match status" value="1"/>
</dbReference>
<dbReference type="InterPro" id="IPR056887">
    <property type="entry name" value="SYNE1/2_dom"/>
</dbReference>
<evidence type="ECO:0000256" key="15">
    <source>
        <dbReference type="PROSITE-ProRule" id="PRU00385"/>
    </source>
</evidence>
<reference evidence="19" key="2">
    <citation type="submission" date="2025-09" db="UniProtKB">
        <authorList>
            <consortium name="Ensembl"/>
        </authorList>
    </citation>
    <scope>IDENTIFICATION</scope>
</reference>
<evidence type="ECO:0000256" key="2">
    <source>
        <dbReference type="ARBA" id="ARBA00004605"/>
    </source>
</evidence>
<organism evidence="19 20">
    <name type="scientific">Accipiter nisus</name>
    <name type="common">Eurasian sparrowhawk</name>
    <dbReference type="NCBI Taxonomy" id="211598"/>
    <lineage>
        <taxon>Eukaryota</taxon>
        <taxon>Metazoa</taxon>
        <taxon>Chordata</taxon>
        <taxon>Craniata</taxon>
        <taxon>Vertebrata</taxon>
        <taxon>Euteleostomi</taxon>
        <taxon>Archelosauria</taxon>
        <taxon>Archosauria</taxon>
        <taxon>Dinosauria</taxon>
        <taxon>Saurischia</taxon>
        <taxon>Theropoda</taxon>
        <taxon>Coelurosauria</taxon>
        <taxon>Aves</taxon>
        <taxon>Neognathae</taxon>
        <taxon>Neoaves</taxon>
        <taxon>Telluraves</taxon>
        <taxon>Accipitrimorphae</taxon>
        <taxon>Accipitriformes</taxon>
        <taxon>Accipitridae</taxon>
        <taxon>Accipitrinae</taxon>
        <taxon>Accipiter</taxon>
    </lineage>
</organism>
<feature type="coiled-coil region" evidence="16">
    <location>
        <begin position="325"/>
        <end position="417"/>
    </location>
</feature>
<dbReference type="FunFam" id="1.20.58.60:FF:000112">
    <property type="entry name" value="nesprin-1 isoform X4"/>
    <property type="match status" value="1"/>
</dbReference>
<evidence type="ECO:0000256" key="12">
    <source>
        <dbReference type="ARBA" id="ARBA00023203"/>
    </source>
</evidence>
<feature type="topological domain" description="Cytoplasmic" evidence="15">
    <location>
        <begin position="1"/>
        <end position="3189"/>
    </location>
</feature>
<dbReference type="SMART" id="SM00150">
    <property type="entry name" value="SPEC"/>
    <property type="match status" value="14"/>
</dbReference>
<keyword evidence="14" id="KW-0539">Nucleus</keyword>
<dbReference type="Proteomes" id="UP000694541">
    <property type="component" value="Unplaced"/>
</dbReference>
<dbReference type="GO" id="GO:0005856">
    <property type="term" value="C:cytoskeleton"/>
    <property type="evidence" value="ECO:0007669"/>
    <property type="project" value="UniProtKB-SubCell"/>
</dbReference>
<reference evidence="19" key="1">
    <citation type="submission" date="2025-08" db="UniProtKB">
        <authorList>
            <consortium name="Ensembl"/>
        </authorList>
    </citation>
    <scope>IDENTIFICATION</scope>
</reference>
<proteinExistence type="inferred from homology"/>
<keyword evidence="11" id="KW-1015">Disulfide bond</keyword>
<feature type="region of interest" description="Disordered" evidence="17">
    <location>
        <begin position="2718"/>
        <end position="2781"/>
    </location>
</feature>
<evidence type="ECO:0000256" key="7">
    <source>
        <dbReference type="ARBA" id="ARBA00022737"/>
    </source>
</evidence>
<dbReference type="Ensembl" id="ENSANIT00000016775.1">
    <property type="protein sequence ID" value="ENSANIP00000016217.1"/>
    <property type="gene ID" value="ENSANIG00000010162.1"/>
</dbReference>
<evidence type="ECO:0000256" key="16">
    <source>
        <dbReference type="SAM" id="Coils"/>
    </source>
</evidence>
<keyword evidence="5" id="KW-0597">Phosphoprotein</keyword>
<dbReference type="GO" id="GO:0005640">
    <property type="term" value="C:nuclear outer membrane"/>
    <property type="evidence" value="ECO:0007669"/>
    <property type="project" value="UniProtKB-SubCell"/>
</dbReference>
<evidence type="ECO:0000313" key="20">
    <source>
        <dbReference type="Proteomes" id="UP000694541"/>
    </source>
</evidence>
<dbReference type="Pfam" id="PF25035">
    <property type="entry name" value="SYNE1"/>
    <property type="match status" value="1"/>
</dbReference>
<evidence type="ECO:0000256" key="9">
    <source>
        <dbReference type="ARBA" id="ARBA00023054"/>
    </source>
</evidence>
<evidence type="ECO:0000256" key="3">
    <source>
        <dbReference type="ARBA" id="ARBA00008619"/>
    </source>
</evidence>
<dbReference type="FunFam" id="1.20.58.60:FF:000041">
    <property type="entry name" value="Nesprin-1 isoform 1"/>
    <property type="match status" value="1"/>
</dbReference>
<dbReference type="PANTHER" id="PTHR14514:SF4">
    <property type="entry name" value="NESPRIN-2"/>
    <property type="match status" value="1"/>
</dbReference>
<dbReference type="Pfam" id="PF00435">
    <property type="entry name" value="Spectrin"/>
    <property type="match status" value="3"/>
</dbReference>
<feature type="region of interest" description="Disordered" evidence="17">
    <location>
        <begin position="601"/>
        <end position="626"/>
    </location>
</feature>
<feature type="coiled-coil region" evidence="16">
    <location>
        <begin position="1728"/>
        <end position="1758"/>
    </location>
</feature>
<dbReference type="GO" id="GO:0003779">
    <property type="term" value="F:actin binding"/>
    <property type="evidence" value="ECO:0007669"/>
    <property type="project" value="UniProtKB-KW"/>
</dbReference>
<evidence type="ECO:0000256" key="1">
    <source>
        <dbReference type="ARBA" id="ARBA00004245"/>
    </source>
</evidence>
<accession>A0A8B9MYR0</accession>
<comment type="subcellular location">
    <subcellularLocation>
        <location evidence="1">Cytoplasm</location>
        <location evidence="1">Cytoskeleton</location>
    </subcellularLocation>
    <subcellularLocation>
        <location evidence="2">Nucleus outer membrane</location>
        <topology evidence="2">Single-pass type IV membrane protein</topology>
        <orientation evidence="2">Cytoplasmic side</orientation>
    </subcellularLocation>
</comment>
<sequence>MVCDNLSKLEKMLRQSLCQVPMSYKEALEHLEESKILVSNIDSAEDDLVKLRQVSGELMRLCRRSDRALGRIVTVLWENWLGLLEAAKGLEINCEELKQEWKFINEELERETIILDKLQEEQPESLKEKEKATREELVELLDFVNSFEENINQQQLLLLLLLHRIRNILNTSENTEAEAALPALCEIKAMQDRCKKLYEKTQDHKNSVQAEIQERNKITEEISAVTNALQNAASVLLQDATRKAGQLEEVQSVIGKESQTLKDIMEKLRIKYSEMYTIVPAEIETQLEDCKKVLQDLEDKVSFEILQNSPQYVLKRKAETINNGLQAIEKMLQQKSENIAKAKEVQKVILPIKFCRTAVLNKAANKMEEYDELLKNVKDWIENTNCLLRADAQNDSAKSLRKHTDDLQMALEDSEQKQNLLHSVYLELEELTPVFQTDTVMQQLNEVDDQVATLQHEIAEILPQIQHVADELDAIESHVKTLEKDIAKMKTILSSEDLLEFSPQDQLKHGQVILDHVGPMQKTIVHIQSYEEALQLPGVKMQPFSVFQRARQLLRELKKLEKITKEQNDLLEMLTHIVLCQRKEDILTGMKNSMSELHQHLEQEVPESGDEPTASGLAQSDSIGTDVSGQQVSGITAFLSCAFLQSNKPSPVPNATQGSQVKAGHLEEVVDGSRPEPETILQVCQAQVTELEQWLDKTKMSLSSDPQTPKMQQMVELQLADCQARLLEIEQKVLYLLEDCGDSADYLQETEALSLRLKEVKCNLEEVQRMLQDKYNEEQVKHMNAMDSNHERINIVHTTDFTVHAILCAQDLKVKAAEQKSLIDFIESCVEKMQPQFEDSVTQKLESSNGESDPKSKQADPTLAPKDQMGNKWQYLQQELSSKMKSPLCQLAEPQITTKMNMLPRGTFASAGTPTVEELKTYTVQLGDLSQEANVVHTQDNVAEEVSSNLDRKLFELLLAISRCLNNMEEMLNTSVLSTEEAAVQQALYETLSVELQKLHADLSDKKDDLLKSISCAGGSTDVFCECFNNLQARLEQTQAATASRSNSMKAGLDHNSNYQNETRLLYDQLTEKKATLQQCLNAICGHNVSEQLQKTDACALELQNFENQVAKLRGHGERFQLPITLIQEAYKLEDVLDDMWGILKAKYVELNSPSVSESQYEDLLHGFAELVAIGREKIAQDPKQLTKSRAALQSHLENHKDFFHNLMTHMAFMQAFSKKVTPSILQKREEFWRELVNEVKLLEQKACQYGIHLESLLKEWMEFDDECVVFNKELEALASTLPTVNLVEETEERLMERIALLEQIKSSVDEKHARLYQMVKQGKKLLTAVSCPEIRSQIGKLEEQWLSLTKKVGHELHRLQTLLKLLVSYNRDSEELMKWLDSAQQRMNFWKEQSLNVSQDLPTIRDNINSLFTFSKEVDEKSSLKSSVVSTANQLFHVKQADTAALRSSLAKFEQKWGELITQLPAIQEKLHQLQMEKLSSREAIAELMTWLDHVEQQQEHEEPINSQCSAAQVRSLLQKYKEYMMEMNFKQWMVDFVNQSLLQMSTCDVESKRYERTEFAECLGEMNLRWHRLQAFLNRKIQDLEHILEDITENENKAQTLHNWLEAQSDRLRSLQTPASLISAQNTLDDCKELEDQLTTKSRTLDELKQSLASNGGAEQTPEALSHRIAELLTKVVRPQVAQLKTSMQSILEQWKVYDEIYAEVSLMTTRYLYCINQCKPSVVSLEALKNQVKTLQSLQDESENSEESWAKLQAAASNLKKNCSPSFVEIIEQKCMEAHTKWNSVNEDITDQLRAVQATLQLWEPFDTLCTEAAAKLHQHKEQCTQLLDAQMPEDNMIETLKQRIQDIKNLQHGLQNIAGCRTQISLLADRIKQQAGTAAQAILLEKLQPLQRASYLEKMLQRKLDEFEKYRGWGWGGVRLAFWMHNNHTLELAALSPSIESLNEASIKLPLSDFTLKKMQSLTRQWNQKTAAALERCSMLEGTQNDDKKFFQKCENWMKFLEKMREALKTNIPGRFEELQEQQRVYEVQLTLKIEFISKLTLLKEQWQNVIWMVQQRKKDIDGLVSQWQLFRSSLQSLSRFLADINSFLIAVKSQDCYSLYQLRNLIHDFKSKAMILQRWQAMYSLIIDVGEKLRTVSDTETSAILQEELSQLQQSWGDIQVQLEKKKMQLSSTLQSWDCCEKQTKELESRLGELKEKVKDPLPLEHEELYKAKEHIKELEQSLADWAHDMKELRAMKVELAHCILTEDMMVLKEQVDHLHRQWEELCLRVSLHKQEIEDRLNAWIVFNEKNKELCSWLVQMESKVLQTADVSIEDMIDKLQKDCMEEINLFSENKLHLKQMGDQLIKASNKSRVAEIDDKLNKINDRWQHLFDVIGARVKKLKETFAFIQLLDKNMSNLRTWLARIESELSKPVVYDICDDQEIQKRLAEQQDLQRDIEQHTAGVESVFNICEVLLHDSDACANETECDSIQQTTRSLDRRWRNICAMSMERRMKIEETWRLWQRFLDDYSRFEDWLKSSERTAAKPNSSEVLYTHAKEELKKFEAFQRQIHERLTQLELINKQYRRLARENRTDSASKLKQMVHEGNQRWDNLQKRVAAILRRLKHFTNRRDEFEGTRESILVWLTEMDLQLTNVEHFSKSNFDDKMRQLNGFQQEITLNTNKIDQLIVFGEQLIQKSEPLDATLIEDELEELHRYCQEVFGRVARFHQRLTSRHPGLDDEKETSENETDPEDSREIQNDPWHKKAISEGPSSTQSLCHLMPPTQGHERSGCETPVSVDSIPLEWDHTGDVGGSSSHEDEEEATYYSALSDVEITENPEAYLKMTTKTLKASSGKPVSEAHSWHSPDSPVCRKHRYNQAEMVGNALSGPETSTPYKPDYCKLLAKMQKPSAKSDMQDLTFDGIIDRWELIQAQDLRNKLRMKQKLQQWQQLNSDLSDVSAWLDKTEEELEELQKVKPPTTVQALEQRVKKLKDMLKAFDNYKAVVLSINLSSKEFQKADSTEFKELQNRLRKVNLHWEKATHALDNWRKGLQQALLHCQDFHDQSQKLILWLASADSRRNEGQITDPNADLNTILECQKELMQLEKELLEQQLKVNSLQELTAYLLLKSDGDYVEADEKVHVIGKKLKQLIEQVSNDLKTIQGNLVSQRLNSFPDDLDSGDYNPVAAKSTVPRSPSFFYRVLRAALPLQLFFLLLLLLACMIPSSEEDYSCTQANNFARSFYPMLRYTNGPPPT</sequence>
<dbReference type="InterPro" id="IPR002017">
    <property type="entry name" value="Spectrin_repeat"/>
</dbReference>
<protein>
    <submittedName>
        <fullName evidence="19">Spectrin repeat containing nuclear envelope protein 2</fullName>
    </submittedName>
</protein>
<feature type="topological domain" description="Perinuclear space" evidence="15">
    <location>
        <begin position="3211"/>
        <end position="3240"/>
    </location>
</feature>
<evidence type="ECO:0000256" key="11">
    <source>
        <dbReference type="ARBA" id="ARBA00023157"/>
    </source>
</evidence>
<keyword evidence="10 15" id="KW-0472">Membrane</keyword>
<feature type="compositionally biased region" description="Basic and acidic residues" evidence="17">
    <location>
        <begin position="2738"/>
        <end position="2753"/>
    </location>
</feature>
<evidence type="ECO:0000256" key="10">
    <source>
        <dbReference type="ARBA" id="ARBA00023136"/>
    </source>
</evidence>
<evidence type="ECO:0000256" key="17">
    <source>
        <dbReference type="SAM" id="MobiDB-lite"/>
    </source>
</evidence>
<feature type="compositionally biased region" description="Polar residues" evidence="17">
    <location>
        <begin position="616"/>
        <end position="626"/>
    </location>
</feature>
<keyword evidence="12" id="KW-0009">Actin-binding</keyword>
<dbReference type="SUPFAM" id="SSF46966">
    <property type="entry name" value="Spectrin repeat"/>
    <property type="match status" value="14"/>
</dbReference>
<dbReference type="FunFam" id="1.20.58.60:FF:000073">
    <property type="entry name" value="Nesprin-1 isoform 1"/>
    <property type="match status" value="1"/>
</dbReference>
<dbReference type="InterPro" id="IPR012315">
    <property type="entry name" value="KASH"/>
</dbReference>
<feature type="domain" description="KASH" evidence="18">
    <location>
        <begin position="3181"/>
        <end position="3240"/>
    </location>
</feature>
<keyword evidence="20" id="KW-1185">Reference proteome</keyword>